<feature type="domain" description="RRM" evidence="3">
    <location>
        <begin position="64"/>
        <end position="140"/>
    </location>
</feature>
<evidence type="ECO:0000313" key="6">
    <source>
        <dbReference type="Proteomes" id="UP001530400"/>
    </source>
</evidence>
<dbReference type="SUPFAM" id="SSF81837">
    <property type="entry name" value="BEACH domain"/>
    <property type="match status" value="1"/>
</dbReference>
<organism evidence="5 6">
    <name type="scientific">Cyclotella atomus</name>
    <dbReference type="NCBI Taxonomy" id="382360"/>
    <lineage>
        <taxon>Eukaryota</taxon>
        <taxon>Sar</taxon>
        <taxon>Stramenopiles</taxon>
        <taxon>Ochrophyta</taxon>
        <taxon>Bacillariophyta</taxon>
        <taxon>Coscinodiscophyceae</taxon>
        <taxon>Thalassiosirophycidae</taxon>
        <taxon>Stephanodiscales</taxon>
        <taxon>Stephanodiscaceae</taxon>
        <taxon>Cyclotella</taxon>
    </lineage>
</organism>
<sequence>MSGAGGKMPCPKGSSGCNNPTSNQIDILENNFKFYHAWTPTTFEEHEQSYSSVKVNSSRNETTNSILVSGLPDAAQQNCSESNLSEFFSAFGPVIGVEIAIIRQSYIVRFEYGSDGAQNAFNSQPIKMFGNVLNIELKQNDKVEKPAAAPFPLLVASPKHGAWYKKLPKKSYLKPSTTPKAGTMGKLAAAASQLIADNFNPLSTELSAPRVNPGEQQNKSHQKLPSSSLHSLLSPTGHDPLFDDESDVTGDPFRNPENGESSAHTTDMSSPKHFHCDDALPTWVWAPSVVDGVADMSVAEKELSNALQLGRASNSHKPLYALVSSPVDAAGEKCTIEDTNLLLLHKRSTVSITEKSSGEQLGSYTLYQARHPFLAPILSVTKCSTESAQSSRVESFVSVFDITPSCHQPLHELLRTGDLLTKPLFPGIEGHECKPHCNQNAGIKRQQMQGITSPFSWFQTENGDQELCTCRTIFDRGRDESNLTVQDKMFRAELRQFRSSTSTMFQMLTEQEVFDDLRKLRLLPQTSSYHPQVYTRFNQTSMMYKTGSTYHANVADLRIRFLALQLFHAVNFFHSKGLTLGDQLRPDRIFVDREGWIRLAFPIVQMNVTAESSSITIDRFENERKSFELKHAETSSTNKDRRFIFDRYDGVDNQANESSIIASASTIIPYPGYGLVPYAQWQKGHVTNLAYLLMLNAAAGRTVGDQINPPILPWVTDFTSRIEFDDDSTMVEETELESPWRDLTKSKYRLHKGDEQLDQSYLHASPSHHVPETISDLTVSLQS</sequence>
<accession>A0ABD3NLC5</accession>
<dbReference type="Gene3D" id="3.30.70.330">
    <property type="match status" value="1"/>
</dbReference>
<dbReference type="AlphaFoldDB" id="A0ABD3NLC5"/>
<dbReference type="InterPro" id="IPR000409">
    <property type="entry name" value="BEACH_dom"/>
</dbReference>
<dbReference type="GO" id="GO:0003723">
    <property type="term" value="F:RNA binding"/>
    <property type="evidence" value="ECO:0007669"/>
    <property type="project" value="UniProtKB-UniRule"/>
</dbReference>
<dbReference type="Proteomes" id="UP001530400">
    <property type="component" value="Unassembled WGS sequence"/>
</dbReference>
<evidence type="ECO:0008006" key="7">
    <source>
        <dbReference type="Google" id="ProtNLM"/>
    </source>
</evidence>
<dbReference type="PROSITE" id="PS50197">
    <property type="entry name" value="BEACH"/>
    <property type="match status" value="1"/>
</dbReference>
<proteinExistence type="predicted"/>
<dbReference type="PANTHER" id="PTHR46866">
    <property type="entry name" value="GH12955P"/>
    <property type="match status" value="1"/>
</dbReference>
<dbReference type="InterPro" id="IPR000504">
    <property type="entry name" value="RRM_dom"/>
</dbReference>
<dbReference type="EMBL" id="JALLPJ020001113">
    <property type="protein sequence ID" value="KAL3776174.1"/>
    <property type="molecule type" value="Genomic_DNA"/>
</dbReference>
<dbReference type="PANTHER" id="PTHR46866:SF1">
    <property type="entry name" value="GH12955P"/>
    <property type="match status" value="1"/>
</dbReference>
<gene>
    <name evidence="5" type="ORF">ACHAWO_005575</name>
</gene>
<dbReference type="Pfam" id="PF02138">
    <property type="entry name" value="Beach"/>
    <property type="match status" value="1"/>
</dbReference>
<dbReference type="PROSITE" id="PS50102">
    <property type="entry name" value="RRM"/>
    <property type="match status" value="1"/>
</dbReference>
<dbReference type="Gene3D" id="1.10.1540.10">
    <property type="entry name" value="BEACH domain"/>
    <property type="match status" value="1"/>
</dbReference>
<comment type="caution">
    <text evidence="5">The sequence shown here is derived from an EMBL/GenBank/DDBJ whole genome shotgun (WGS) entry which is preliminary data.</text>
</comment>
<dbReference type="InterPro" id="IPR035979">
    <property type="entry name" value="RBD_domain_sf"/>
</dbReference>
<evidence type="ECO:0000256" key="2">
    <source>
        <dbReference type="SAM" id="MobiDB-lite"/>
    </source>
</evidence>
<name>A0ABD3NLC5_9STRA</name>
<keyword evidence="1" id="KW-0694">RNA-binding</keyword>
<feature type="compositionally biased region" description="Low complexity" evidence="2">
    <location>
        <begin position="223"/>
        <end position="235"/>
    </location>
</feature>
<dbReference type="SUPFAM" id="SSF54928">
    <property type="entry name" value="RNA-binding domain, RBD"/>
    <property type="match status" value="1"/>
</dbReference>
<protein>
    <recommendedName>
        <fullName evidence="7">RRM domain-containing protein</fullName>
    </recommendedName>
</protein>
<keyword evidence="6" id="KW-1185">Reference proteome</keyword>
<evidence type="ECO:0000313" key="5">
    <source>
        <dbReference type="EMBL" id="KAL3776174.1"/>
    </source>
</evidence>
<evidence type="ECO:0000256" key="1">
    <source>
        <dbReference type="PROSITE-ProRule" id="PRU00176"/>
    </source>
</evidence>
<evidence type="ECO:0000259" key="3">
    <source>
        <dbReference type="PROSITE" id="PS50102"/>
    </source>
</evidence>
<feature type="domain" description="BEACH" evidence="4">
    <location>
        <begin position="666"/>
        <end position="783"/>
    </location>
</feature>
<feature type="compositionally biased region" description="Polar residues" evidence="2">
    <location>
        <begin position="258"/>
        <end position="269"/>
    </location>
</feature>
<dbReference type="InterPro" id="IPR012677">
    <property type="entry name" value="Nucleotide-bd_a/b_plait_sf"/>
</dbReference>
<dbReference type="InterPro" id="IPR036372">
    <property type="entry name" value="BEACH_dom_sf"/>
</dbReference>
<feature type="region of interest" description="Disordered" evidence="2">
    <location>
        <begin position="1"/>
        <end position="21"/>
    </location>
</feature>
<feature type="region of interest" description="Disordered" evidence="2">
    <location>
        <begin position="205"/>
        <end position="272"/>
    </location>
</feature>
<evidence type="ECO:0000259" key="4">
    <source>
        <dbReference type="PROSITE" id="PS50197"/>
    </source>
</evidence>
<reference evidence="5 6" key="1">
    <citation type="submission" date="2024-10" db="EMBL/GenBank/DDBJ databases">
        <title>Updated reference genomes for cyclostephanoid diatoms.</title>
        <authorList>
            <person name="Roberts W.R."/>
            <person name="Alverson A.J."/>
        </authorList>
    </citation>
    <scope>NUCLEOTIDE SEQUENCE [LARGE SCALE GENOMIC DNA]</scope>
    <source>
        <strain evidence="5 6">AJA010-31</strain>
    </source>
</reference>